<dbReference type="PROSITE" id="PS51257">
    <property type="entry name" value="PROKAR_LIPOPROTEIN"/>
    <property type="match status" value="1"/>
</dbReference>
<keyword evidence="1" id="KW-0472">Membrane</keyword>
<dbReference type="InterPro" id="IPR006665">
    <property type="entry name" value="OmpA-like"/>
</dbReference>
<dbReference type="EMBL" id="JACSQG010000006">
    <property type="protein sequence ID" value="MBD7977872.1"/>
    <property type="molecule type" value="Genomic_DNA"/>
</dbReference>
<reference evidence="4 5" key="1">
    <citation type="submission" date="2020-08" db="EMBL/GenBank/DDBJ databases">
        <title>A Genomic Blueprint of the Chicken Gut Microbiome.</title>
        <authorList>
            <person name="Gilroy R."/>
            <person name="Ravi A."/>
            <person name="Getino M."/>
            <person name="Pursley I."/>
            <person name="Horton D.L."/>
            <person name="Alikhan N.-F."/>
            <person name="Baker D."/>
            <person name="Gharbi K."/>
            <person name="Hall N."/>
            <person name="Watson M."/>
            <person name="Adriaenssens E.M."/>
            <person name="Foster-Nyarko E."/>
            <person name="Jarju S."/>
            <person name="Secka A."/>
            <person name="Antonio M."/>
            <person name="Oren A."/>
            <person name="Chaudhuri R."/>
            <person name="La Ragione R.M."/>
            <person name="Hildebrand F."/>
            <person name="Pallen M.J."/>
        </authorList>
    </citation>
    <scope>NUCLEOTIDE SEQUENCE [LARGE SCALE GENOMIC DNA]</scope>
    <source>
        <strain evidence="4 5">Sa2CUA2</strain>
    </source>
</reference>
<dbReference type="PANTHER" id="PTHR30329">
    <property type="entry name" value="STATOR ELEMENT OF FLAGELLAR MOTOR COMPLEX"/>
    <property type="match status" value="1"/>
</dbReference>
<proteinExistence type="predicted"/>
<name>A0ABR8TQ17_9PSED</name>
<organism evidence="4 5">
    <name type="scientific">Serpens gallinarum</name>
    <dbReference type="NCBI Taxonomy" id="2763075"/>
    <lineage>
        <taxon>Bacteria</taxon>
        <taxon>Pseudomonadati</taxon>
        <taxon>Pseudomonadota</taxon>
        <taxon>Gammaproteobacteria</taxon>
        <taxon>Pseudomonadales</taxon>
        <taxon>Pseudomonadaceae</taxon>
        <taxon>Pseudomonas</taxon>
    </lineage>
</organism>
<evidence type="ECO:0000256" key="2">
    <source>
        <dbReference type="SAM" id="SignalP"/>
    </source>
</evidence>
<accession>A0ABR8TQ17</accession>
<protein>
    <submittedName>
        <fullName evidence="4">OmpA family protein</fullName>
    </submittedName>
</protein>
<evidence type="ECO:0000259" key="3">
    <source>
        <dbReference type="PROSITE" id="PS51123"/>
    </source>
</evidence>
<dbReference type="InterPro" id="IPR050330">
    <property type="entry name" value="Bact_OuterMem_StrucFunc"/>
</dbReference>
<comment type="caution">
    <text evidence="4">The sequence shown here is derived from an EMBL/GenBank/DDBJ whole genome shotgun (WGS) entry which is preliminary data.</text>
</comment>
<dbReference type="InterPro" id="IPR036737">
    <property type="entry name" value="OmpA-like_sf"/>
</dbReference>
<dbReference type="SUPFAM" id="SSF103088">
    <property type="entry name" value="OmpA-like"/>
    <property type="match status" value="1"/>
</dbReference>
<evidence type="ECO:0000313" key="4">
    <source>
        <dbReference type="EMBL" id="MBD7977872.1"/>
    </source>
</evidence>
<dbReference type="PROSITE" id="PS51123">
    <property type="entry name" value="OMPA_2"/>
    <property type="match status" value="1"/>
</dbReference>
<evidence type="ECO:0000256" key="1">
    <source>
        <dbReference type="PROSITE-ProRule" id="PRU00473"/>
    </source>
</evidence>
<keyword evidence="5" id="KW-1185">Reference proteome</keyword>
<dbReference type="Proteomes" id="UP000611945">
    <property type="component" value="Unassembled WGS sequence"/>
</dbReference>
<dbReference type="Pfam" id="PF00691">
    <property type="entry name" value="OmpA"/>
    <property type="match status" value="1"/>
</dbReference>
<evidence type="ECO:0000313" key="5">
    <source>
        <dbReference type="Proteomes" id="UP000611945"/>
    </source>
</evidence>
<dbReference type="RefSeq" id="WP_251836652.1">
    <property type="nucleotide sequence ID" value="NZ_JACSQG010000006.1"/>
</dbReference>
<dbReference type="PANTHER" id="PTHR30329:SF20">
    <property type="entry name" value="EXPORTED PROTEIN"/>
    <property type="match status" value="1"/>
</dbReference>
<feature type="signal peptide" evidence="2">
    <location>
        <begin position="1"/>
        <end position="21"/>
    </location>
</feature>
<dbReference type="CDD" id="cd07185">
    <property type="entry name" value="OmpA_C-like"/>
    <property type="match status" value="1"/>
</dbReference>
<feature type="domain" description="OmpA-like" evidence="3">
    <location>
        <begin position="56"/>
        <end position="174"/>
    </location>
</feature>
<dbReference type="PRINTS" id="PR01023">
    <property type="entry name" value="NAFLGMOTY"/>
</dbReference>
<feature type="chain" id="PRO_5046108495" evidence="2">
    <location>
        <begin position="22"/>
        <end position="194"/>
    </location>
</feature>
<sequence>MKLFHSSILMFCLAVVGCSSTGTQQAPQISKTWLDGYEANLRDALAGSTFEVDRTDNAVVVTAPVDSSFNPKRPEMLLPSSLAPITKVAKLVEKDTSAGVLIVGHGDNSLSQEAAIKQSQGRARAVGSIFRLSGLKHDRLQTQGMGAAMPLASNGSEAGRAQNRRVLILVTQQAALSTVSAEYAKQAATKLAAN</sequence>
<dbReference type="Gene3D" id="3.30.1330.60">
    <property type="entry name" value="OmpA-like domain"/>
    <property type="match status" value="1"/>
</dbReference>
<gene>
    <name evidence="4" type="ORF">H9642_11805</name>
</gene>
<keyword evidence="2" id="KW-0732">Signal</keyword>